<evidence type="ECO:0000313" key="1">
    <source>
        <dbReference type="EMBL" id="GES81075.1"/>
    </source>
</evidence>
<protein>
    <submittedName>
        <fullName evidence="1">Uncharacterized protein</fullName>
    </submittedName>
</protein>
<sequence>MHGVLSDYPPVTHDILYFPADDYLRKCDKHLVLIHDAIKDFTSIWPFIDWMKMATPKWSINDPNDLILWKIDVNKDEHIENKLDGKKMEEEISIIDYCILKLIADDVNQRPDTNVHIFLLVKDGTFPLDKGIVKLRHPITGAVSILTEIQGYLNLSWNKRLRRWNDPYWHNGSWRELPGLFRMALGRNFPRRNLLNTSENFLL</sequence>
<comment type="caution">
    <text evidence="1">The sequence shown here is derived from an EMBL/GenBank/DDBJ whole genome shotgun (WGS) entry which is preliminary data.</text>
</comment>
<gene>
    <name evidence="1" type="ORF">RCL2_000833600</name>
</gene>
<proteinExistence type="predicted"/>
<dbReference type="EMBL" id="BLAL01000053">
    <property type="protein sequence ID" value="GES81075.1"/>
    <property type="molecule type" value="Genomic_DNA"/>
</dbReference>
<reference evidence="1" key="1">
    <citation type="submission" date="2019-10" db="EMBL/GenBank/DDBJ databases">
        <title>Conservation and host-specific expression of non-tandemly repeated heterogenous ribosome RNA gene in arbuscular mycorrhizal fungi.</title>
        <authorList>
            <person name="Maeda T."/>
            <person name="Kobayashi Y."/>
            <person name="Nakagawa T."/>
            <person name="Ezawa T."/>
            <person name="Yamaguchi K."/>
            <person name="Bino T."/>
            <person name="Nishimoto Y."/>
            <person name="Shigenobu S."/>
            <person name="Kawaguchi M."/>
        </authorList>
    </citation>
    <scope>NUCLEOTIDE SEQUENCE</scope>
    <source>
        <strain evidence="1">HR1</strain>
    </source>
</reference>
<organism evidence="1 2">
    <name type="scientific">Rhizophagus clarus</name>
    <dbReference type="NCBI Taxonomy" id="94130"/>
    <lineage>
        <taxon>Eukaryota</taxon>
        <taxon>Fungi</taxon>
        <taxon>Fungi incertae sedis</taxon>
        <taxon>Mucoromycota</taxon>
        <taxon>Glomeromycotina</taxon>
        <taxon>Glomeromycetes</taxon>
        <taxon>Glomerales</taxon>
        <taxon>Glomeraceae</taxon>
        <taxon>Rhizophagus</taxon>
    </lineage>
</organism>
<dbReference type="OrthoDB" id="2338803at2759"/>
<accession>A0A8H3L8I0</accession>
<name>A0A8H3L8I0_9GLOM</name>
<evidence type="ECO:0000313" key="2">
    <source>
        <dbReference type="Proteomes" id="UP000615446"/>
    </source>
</evidence>
<dbReference type="Proteomes" id="UP000615446">
    <property type="component" value="Unassembled WGS sequence"/>
</dbReference>
<dbReference type="AlphaFoldDB" id="A0A8H3L8I0"/>